<dbReference type="PANTHER" id="PTHR46825">
    <property type="entry name" value="D-ALANYL-D-ALANINE-CARBOXYPEPTIDASE/ENDOPEPTIDASE AMPH"/>
    <property type="match status" value="1"/>
</dbReference>
<dbReference type="GeneID" id="88806689"/>
<reference evidence="2 3" key="1">
    <citation type="journal article" date="2018" name="Int. J. Syst. Evol. Microbiol.">
        <title>Whole-genome-based revisit of Photorhabdus phylogeny: proposal for the elevation of most Photorhabdus subspecies to the species level and description of one novel species Photorhabdus bodei sp. nov., and one novel subspecies Photorhabdus laumondii subsp. clarkei subsp. nov.</title>
        <authorList>
            <person name="Machado R.A.R."/>
            <person name="Wuthrich D."/>
            <person name="Kuhnert P."/>
            <person name="Arce C.C.M."/>
            <person name="Thonen L."/>
            <person name="Ruiz C."/>
            <person name="Zhang X."/>
            <person name="Robert C.A.M."/>
            <person name="Karimi J."/>
            <person name="Kamali S."/>
            <person name="Ma J."/>
            <person name="Bruggmann R."/>
            <person name="Erb M."/>
        </authorList>
    </citation>
    <scope>NUCLEOTIDE SEQUENCE [LARGE SCALE GENOMIC DNA]</scope>
    <source>
        <strain evidence="2 3">LJ24-63</strain>
    </source>
</reference>
<dbReference type="InterPro" id="IPR012338">
    <property type="entry name" value="Beta-lactam/transpept-like"/>
</dbReference>
<dbReference type="Pfam" id="PF00144">
    <property type="entry name" value="Beta-lactamase"/>
    <property type="match status" value="1"/>
</dbReference>
<sequence length="529" mass="59875">MKLTISTDNIKLFIKKIDELVNIEDKKKGGALAVAVTHGNKTIYQRHIGKASIEHAVAIKPNTKFYLASVSKQFTAFCIALLEKEGKLNVKDKIKQYLDYLPVHFSDIAIENLIHHTSGLRDMFLLYGLAGKNSDLDYCHAGLVRKLIQRQQALNLPTGEYYLYNNTGYYLLGEIISVVSGQPLKKYVEENVFAPLKMKDTFICDDITEIIPDRAMGYTYNESSQRWIRSDINNSVVGSAGVHSTVNDLCRWMRAFYSPSIVQDLLPQLFRTPDLTNGNRNNYAYGLIISQREGQTIIQHSGAYAGFRNNICILPDAKLGIVITAAIGVNVAKWVDQYIDILLNTDVGPEKPHYLTDNIDITGIFRGIESYPYVITKEDVYFLGNLFEKGNPITFNPDGTFQEQGGRTRFRSIIENDNVIALERIDENGNVFYFKKMNDEESIDIKLLSGCYYSYETEAVINIISADENVYIDAIIHPVKKEALRHIYGNSYLSPGTDLIVDFEFDPDSNKCRLYVSNSRCLNLEFVSV</sequence>
<dbReference type="AlphaFoldDB" id="A0A329X773"/>
<dbReference type="EMBL" id="NSCM01000020">
    <property type="protein sequence ID" value="RAX11820.1"/>
    <property type="molecule type" value="Genomic_DNA"/>
</dbReference>
<evidence type="ECO:0000313" key="2">
    <source>
        <dbReference type="EMBL" id="RAX11820.1"/>
    </source>
</evidence>
<comment type="caution">
    <text evidence="2">The sequence shown here is derived from an EMBL/GenBank/DDBJ whole genome shotgun (WGS) entry which is preliminary data.</text>
</comment>
<name>A0A329X773_9GAMM</name>
<dbReference type="Gene3D" id="3.40.710.10">
    <property type="entry name" value="DD-peptidase/beta-lactamase superfamily"/>
    <property type="match status" value="1"/>
</dbReference>
<dbReference type="InterPro" id="IPR001466">
    <property type="entry name" value="Beta-lactam-related"/>
</dbReference>
<feature type="domain" description="Beta-lactamase-related" evidence="1">
    <location>
        <begin position="30"/>
        <end position="325"/>
    </location>
</feature>
<gene>
    <name evidence="2" type="ORF">CKY02_12570</name>
</gene>
<dbReference type="InterPro" id="IPR050491">
    <property type="entry name" value="AmpC-like"/>
</dbReference>
<evidence type="ECO:0000259" key="1">
    <source>
        <dbReference type="Pfam" id="PF00144"/>
    </source>
</evidence>
<protein>
    <recommendedName>
        <fullName evidence="1">Beta-lactamase-related domain-containing protein</fullName>
    </recommendedName>
</protein>
<accession>A0A329X773</accession>
<dbReference type="RefSeq" id="WP_112895560.1">
    <property type="nucleotide sequence ID" value="NZ_CAWNYH010000020.1"/>
</dbReference>
<organism evidence="2 3">
    <name type="scientific">Photorhabdus bodei</name>
    <dbReference type="NCBI Taxonomy" id="2029681"/>
    <lineage>
        <taxon>Bacteria</taxon>
        <taxon>Pseudomonadati</taxon>
        <taxon>Pseudomonadota</taxon>
        <taxon>Gammaproteobacteria</taxon>
        <taxon>Enterobacterales</taxon>
        <taxon>Morganellaceae</taxon>
        <taxon>Photorhabdus</taxon>
    </lineage>
</organism>
<dbReference type="Proteomes" id="UP000250919">
    <property type="component" value="Unassembled WGS sequence"/>
</dbReference>
<dbReference type="SUPFAM" id="SSF56601">
    <property type="entry name" value="beta-lactamase/transpeptidase-like"/>
    <property type="match status" value="1"/>
</dbReference>
<dbReference type="PANTHER" id="PTHR46825:SF9">
    <property type="entry name" value="BETA-LACTAMASE-RELATED DOMAIN-CONTAINING PROTEIN"/>
    <property type="match status" value="1"/>
</dbReference>
<proteinExistence type="predicted"/>
<evidence type="ECO:0000313" key="3">
    <source>
        <dbReference type="Proteomes" id="UP000250919"/>
    </source>
</evidence>